<accession>A0A0F9BD05</accession>
<dbReference type="AlphaFoldDB" id="A0A0F9BD05"/>
<comment type="caution">
    <text evidence="1">The sequence shown here is derived from an EMBL/GenBank/DDBJ whole genome shotgun (WGS) entry which is preliminary data.</text>
</comment>
<reference evidence="1" key="1">
    <citation type="journal article" date="2015" name="Nature">
        <title>Complex archaea that bridge the gap between prokaryotes and eukaryotes.</title>
        <authorList>
            <person name="Spang A."/>
            <person name="Saw J.H."/>
            <person name="Jorgensen S.L."/>
            <person name="Zaremba-Niedzwiedzka K."/>
            <person name="Martijn J."/>
            <person name="Lind A.E."/>
            <person name="van Eijk R."/>
            <person name="Schleper C."/>
            <person name="Guy L."/>
            <person name="Ettema T.J."/>
        </authorList>
    </citation>
    <scope>NUCLEOTIDE SEQUENCE</scope>
</reference>
<proteinExistence type="predicted"/>
<gene>
    <name evidence="1" type="ORF">LCGC14_2463680</name>
</gene>
<sequence>MMFNFLQDIGNYEDRKVGKEEVNNFIISTAYTSDEGYETAIIDENGTHPIERYSDIIKAKEGHQKWIKKAKEIKTGDEIIKLGGWSGLVEDKKIKLLKLNERRTDNA</sequence>
<dbReference type="EMBL" id="LAZR01038418">
    <property type="protein sequence ID" value="KKL19620.1"/>
    <property type="molecule type" value="Genomic_DNA"/>
</dbReference>
<organism evidence="1">
    <name type="scientific">marine sediment metagenome</name>
    <dbReference type="NCBI Taxonomy" id="412755"/>
    <lineage>
        <taxon>unclassified sequences</taxon>
        <taxon>metagenomes</taxon>
        <taxon>ecological metagenomes</taxon>
    </lineage>
</organism>
<evidence type="ECO:0000313" key="1">
    <source>
        <dbReference type="EMBL" id="KKL19620.1"/>
    </source>
</evidence>
<name>A0A0F9BD05_9ZZZZ</name>
<protein>
    <submittedName>
        <fullName evidence="1">Uncharacterized protein</fullName>
    </submittedName>
</protein>